<dbReference type="InterPro" id="IPR050097">
    <property type="entry name" value="Ferredoxin-NADP_redctase_2"/>
</dbReference>
<keyword evidence="2" id="KW-0560">Oxidoreductase</keyword>
<dbReference type="PRINTS" id="PR00368">
    <property type="entry name" value="FADPNR"/>
</dbReference>
<dbReference type="PANTHER" id="PTHR48105">
    <property type="entry name" value="THIOREDOXIN REDUCTASE 1-RELATED-RELATED"/>
    <property type="match status" value="1"/>
</dbReference>
<evidence type="ECO:0000256" key="2">
    <source>
        <dbReference type="ARBA" id="ARBA00023002"/>
    </source>
</evidence>
<evidence type="ECO:0000256" key="1">
    <source>
        <dbReference type="ARBA" id="ARBA00022630"/>
    </source>
</evidence>
<dbReference type="Proteomes" id="UP000657372">
    <property type="component" value="Unassembled WGS sequence"/>
</dbReference>
<reference evidence="4 5" key="1">
    <citation type="submission" date="2020-11" db="EMBL/GenBank/DDBJ databases">
        <title>WGS of Herminiimonas contaminans strain Marseille-Q4544 isolated from planarians Schmidtea mediterranea.</title>
        <authorList>
            <person name="Kangale L."/>
        </authorList>
    </citation>
    <scope>NUCLEOTIDE SEQUENCE [LARGE SCALE GENOMIC DNA]</scope>
    <source>
        <strain evidence="4 5">Marseille-Q4544</strain>
    </source>
</reference>
<gene>
    <name evidence="4" type="ORF">IXC47_13260</name>
</gene>
<comment type="caution">
    <text evidence="4">The sequence shown here is derived from an EMBL/GenBank/DDBJ whole genome shotgun (WGS) entry which is preliminary data.</text>
</comment>
<organism evidence="4 5">
    <name type="scientific">Herminiimonas contaminans</name>
    <dbReference type="NCBI Taxonomy" id="1111140"/>
    <lineage>
        <taxon>Bacteria</taxon>
        <taxon>Pseudomonadati</taxon>
        <taxon>Pseudomonadota</taxon>
        <taxon>Betaproteobacteria</taxon>
        <taxon>Burkholderiales</taxon>
        <taxon>Oxalobacteraceae</taxon>
        <taxon>Herminiimonas</taxon>
    </lineage>
</organism>
<dbReference type="RefSeq" id="WP_195875923.1">
    <property type="nucleotide sequence ID" value="NZ_JADOEL010000011.1"/>
</dbReference>
<keyword evidence="1" id="KW-0285">Flavoprotein</keyword>
<dbReference type="PRINTS" id="PR00469">
    <property type="entry name" value="PNDRDTASEII"/>
</dbReference>
<evidence type="ECO:0000313" key="4">
    <source>
        <dbReference type="EMBL" id="MBF8178652.1"/>
    </source>
</evidence>
<evidence type="ECO:0000259" key="3">
    <source>
        <dbReference type="Pfam" id="PF07992"/>
    </source>
</evidence>
<protein>
    <submittedName>
        <fullName evidence="4">NAD(P)/FAD-dependent oxidoreductase</fullName>
    </submittedName>
</protein>
<sequence length="304" mass="32324">MNTYDAIIIGGSFAGLSAAMQLARARRPILIIDGGQPRNRFAAHSHGVFTHDGAPGNELLEQARAQLAAYPTVSFVSDYATQAEDRGDHFSIRTESGKTYAGKRLLLATGLSDRLPDLAGLAERWGKTVLHCPYCHGYEINQGKIGVLASVPMSVHQASIVADWGDVTLFTNGKIELDDEALNLLRKRKVQIETTPVISIEGASPALDGLRLADGRKIQLDALFVAVQAEQSSPLTAQLGCDFDETPMGLIVRTSNVKLTSVTGVYAAGDAARVPHNITLAMADGVMAAMGVHQSLIAAEVAHA</sequence>
<dbReference type="EMBL" id="JADOEL010000011">
    <property type="protein sequence ID" value="MBF8178652.1"/>
    <property type="molecule type" value="Genomic_DNA"/>
</dbReference>
<feature type="domain" description="FAD/NAD(P)-binding" evidence="3">
    <location>
        <begin position="4"/>
        <end position="285"/>
    </location>
</feature>
<accession>A0ABS0EXU7</accession>
<dbReference type="InterPro" id="IPR036188">
    <property type="entry name" value="FAD/NAD-bd_sf"/>
</dbReference>
<name>A0ABS0EXU7_9BURK</name>
<evidence type="ECO:0000313" key="5">
    <source>
        <dbReference type="Proteomes" id="UP000657372"/>
    </source>
</evidence>
<keyword evidence="5" id="KW-1185">Reference proteome</keyword>
<dbReference type="Gene3D" id="3.50.50.60">
    <property type="entry name" value="FAD/NAD(P)-binding domain"/>
    <property type="match status" value="2"/>
</dbReference>
<dbReference type="Pfam" id="PF07992">
    <property type="entry name" value="Pyr_redox_2"/>
    <property type="match status" value="1"/>
</dbReference>
<dbReference type="SUPFAM" id="SSF51905">
    <property type="entry name" value="FAD/NAD(P)-binding domain"/>
    <property type="match status" value="1"/>
</dbReference>
<proteinExistence type="predicted"/>
<dbReference type="InterPro" id="IPR023753">
    <property type="entry name" value="FAD/NAD-binding_dom"/>
</dbReference>